<comment type="function">
    <text evidence="6">Required for high-level post-exponential phase expression of a series of secreted proteins.</text>
</comment>
<evidence type="ECO:0000256" key="6">
    <source>
        <dbReference type="ARBA" id="ARBA00037164"/>
    </source>
</evidence>
<dbReference type="SUPFAM" id="SSF52172">
    <property type="entry name" value="CheY-like"/>
    <property type="match status" value="1"/>
</dbReference>
<feature type="modified residue" description="4-aspartylphosphate" evidence="7">
    <location>
        <position position="60"/>
    </location>
</feature>
<dbReference type="InterPro" id="IPR001789">
    <property type="entry name" value="Sig_transdc_resp-reg_receiver"/>
</dbReference>
<dbReference type="GO" id="GO:0003677">
    <property type="term" value="F:DNA binding"/>
    <property type="evidence" value="ECO:0007669"/>
    <property type="project" value="InterPro"/>
</dbReference>
<sequence>MIPIYICDDEKPISDRLEQIISNQITILNGDMGPVRVADTPEKLLDLQPQDTIPAVYFLDIDFPGRMSGFELAQKLRLHDPRGFIVFITAHHDLAFETFRLRLEALDYIVKGDYNAMAVRVRECLISIRERLASEQPKSGRYCTIRLFDTIRHIPVDTILYFEAMGFKHMLCLHLDDELLEFNSSLEHFAEELGEDFWRCHRGFLVNRSRIRTVELKRQTVIMDNGEECPLSRRAKTEYNAKRKQGAK</sequence>
<evidence type="ECO:0000256" key="3">
    <source>
        <dbReference type="ARBA" id="ARBA00023012"/>
    </source>
</evidence>
<dbReference type="EMBL" id="AQFT01000175">
    <property type="protein sequence ID" value="EMZ19105.1"/>
    <property type="molecule type" value="Genomic_DNA"/>
</dbReference>
<dbReference type="Gene3D" id="2.40.50.1020">
    <property type="entry name" value="LytTr DNA-binding domain"/>
    <property type="match status" value="1"/>
</dbReference>
<dbReference type="InterPro" id="IPR046947">
    <property type="entry name" value="LytR-like"/>
</dbReference>
<evidence type="ECO:0000256" key="5">
    <source>
        <dbReference type="ARBA" id="ARBA00024867"/>
    </source>
</evidence>
<gene>
    <name evidence="10" type="ORF">C823_05657</name>
</gene>
<keyword evidence="7" id="KW-0597">Phosphoprotein</keyword>
<dbReference type="PANTHER" id="PTHR37299">
    <property type="entry name" value="TRANSCRIPTIONAL REGULATOR-RELATED"/>
    <property type="match status" value="1"/>
</dbReference>
<dbReference type="PROSITE" id="PS50110">
    <property type="entry name" value="RESPONSE_REGULATORY"/>
    <property type="match status" value="1"/>
</dbReference>
<comment type="caution">
    <text evidence="10">The sequence shown here is derived from an EMBL/GenBank/DDBJ whole genome shotgun (WGS) entry which is preliminary data.</text>
</comment>
<accession>N1ZZ78</accession>
<dbReference type="GO" id="GO:0000156">
    <property type="term" value="F:phosphorelay response regulator activity"/>
    <property type="evidence" value="ECO:0007669"/>
    <property type="project" value="InterPro"/>
</dbReference>
<name>N1ZZ78_9FIRM</name>
<keyword evidence="2" id="KW-0963">Cytoplasm</keyword>
<evidence type="ECO:0000256" key="7">
    <source>
        <dbReference type="PROSITE-ProRule" id="PRU00169"/>
    </source>
</evidence>
<evidence type="ECO:0000313" key="11">
    <source>
        <dbReference type="Proteomes" id="UP000012589"/>
    </source>
</evidence>
<proteinExistence type="predicted"/>
<dbReference type="PATRIC" id="fig|1235802.3.peg.5978"/>
<dbReference type="SMART" id="SM00850">
    <property type="entry name" value="LytTR"/>
    <property type="match status" value="1"/>
</dbReference>
<evidence type="ECO:0000256" key="4">
    <source>
        <dbReference type="ARBA" id="ARBA00023159"/>
    </source>
</evidence>
<keyword evidence="11" id="KW-1185">Reference proteome</keyword>
<dbReference type="InterPro" id="IPR011006">
    <property type="entry name" value="CheY-like_superfamily"/>
</dbReference>
<protein>
    <recommendedName>
        <fullName evidence="1">Stage 0 sporulation protein A homolog</fullName>
    </recommendedName>
</protein>
<dbReference type="SMART" id="SM00448">
    <property type="entry name" value="REC"/>
    <property type="match status" value="1"/>
</dbReference>
<dbReference type="Pfam" id="PF04397">
    <property type="entry name" value="LytTR"/>
    <property type="match status" value="1"/>
</dbReference>
<dbReference type="InterPro" id="IPR007492">
    <property type="entry name" value="LytTR_DNA-bd_dom"/>
</dbReference>
<dbReference type="OrthoDB" id="3190595at2"/>
<dbReference type="Proteomes" id="UP000012589">
    <property type="component" value="Unassembled WGS sequence"/>
</dbReference>
<dbReference type="Gene3D" id="3.40.50.2300">
    <property type="match status" value="1"/>
</dbReference>
<evidence type="ECO:0000259" key="8">
    <source>
        <dbReference type="PROSITE" id="PS50110"/>
    </source>
</evidence>
<dbReference type="AlphaFoldDB" id="N1ZZ78"/>
<dbReference type="STRING" id="1235802.C823_05657"/>
<evidence type="ECO:0000259" key="9">
    <source>
        <dbReference type="PROSITE" id="PS50930"/>
    </source>
</evidence>
<dbReference type="PANTHER" id="PTHR37299:SF3">
    <property type="entry name" value="STAGE 0 SPORULATION PROTEIN A HOMOLOG"/>
    <property type="match status" value="1"/>
</dbReference>
<dbReference type="PROSITE" id="PS50930">
    <property type="entry name" value="HTH_LYTTR"/>
    <property type="match status" value="1"/>
</dbReference>
<keyword evidence="4" id="KW-0010">Activator</keyword>
<evidence type="ECO:0000313" key="10">
    <source>
        <dbReference type="EMBL" id="EMZ19105.1"/>
    </source>
</evidence>
<evidence type="ECO:0000256" key="1">
    <source>
        <dbReference type="ARBA" id="ARBA00018672"/>
    </source>
</evidence>
<dbReference type="eggNOG" id="COG3279">
    <property type="taxonomic scope" value="Bacteria"/>
</dbReference>
<keyword evidence="3" id="KW-0902">Two-component regulatory system</keyword>
<dbReference type="Pfam" id="PF00072">
    <property type="entry name" value="Response_reg"/>
    <property type="match status" value="1"/>
</dbReference>
<organism evidence="10 11">
    <name type="scientific">Eubacterium plexicaudatum ASF492</name>
    <dbReference type="NCBI Taxonomy" id="1235802"/>
    <lineage>
        <taxon>Bacteria</taxon>
        <taxon>Bacillati</taxon>
        <taxon>Bacillota</taxon>
        <taxon>Clostridia</taxon>
        <taxon>Eubacteriales</taxon>
        <taxon>Eubacteriaceae</taxon>
        <taxon>Eubacterium</taxon>
    </lineage>
</organism>
<reference evidence="10 11" key="1">
    <citation type="journal article" date="2014" name="Genome Announc.">
        <title>Draft genome sequences of the altered schaedler flora, a defined bacterial community from gnotobiotic mice.</title>
        <authorList>
            <person name="Wannemuehler M.J."/>
            <person name="Overstreet A.M."/>
            <person name="Ward D.V."/>
            <person name="Phillips G.J."/>
        </authorList>
    </citation>
    <scope>NUCLEOTIDE SEQUENCE [LARGE SCALE GENOMIC DNA]</scope>
    <source>
        <strain evidence="10 11">ASF492</strain>
    </source>
</reference>
<evidence type="ECO:0000256" key="2">
    <source>
        <dbReference type="ARBA" id="ARBA00022490"/>
    </source>
</evidence>
<feature type="domain" description="Response regulatory" evidence="8">
    <location>
        <begin position="3"/>
        <end position="126"/>
    </location>
</feature>
<comment type="function">
    <text evidence="5">May play the central regulatory role in sporulation. It may be an element of the effector pathway responsible for the activation of sporulation genes in response to nutritional stress. Spo0A may act in concert with spo0H (a sigma factor) to control the expression of some genes that are critical to the sporulation process.</text>
</comment>
<feature type="domain" description="HTH LytTR-type" evidence="9">
    <location>
        <begin position="154"/>
        <end position="248"/>
    </location>
</feature>
<dbReference type="HOGENOM" id="CLU_000445_14_6_9"/>